<evidence type="ECO:0000256" key="1">
    <source>
        <dbReference type="SAM" id="MobiDB-lite"/>
    </source>
</evidence>
<dbReference type="Proteomes" id="UP000700334">
    <property type="component" value="Unassembled WGS sequence"/>
</dbReference>
<accession>A0A8J6A8V4</accession>
<dbReference type="AlphaFoldDB" id="A0A8J6A8V4"/>
<name>A0A8J6A8V4_GALPY</name>
<comment type="caution">
    <text evidence="2">The sequence shown here is derived from an EMBL/GenBank/DDBJ whole genome shotgun (WGS) entry which is preliminary data.</text>
</comment>
<organism evidence="2 3">
    <name type="scientific">Galemys pyrenaicus</name>
    <name type="common">Iberian desman</name>
    <name type="synonym">Pyrenean desman</name>
    <dbReference type="NCBI Taxonomy" id="202257"/>
    <lineage>
        <taxon>Eukaryota</taxon>
        <taxon>Metazoa</taxon>
        <taxon>Chordata</taxon>
        <taxon>Craniata</taxon>
        <taxon>Vertebrata</taxon>
        <taxon>Euteleostomi</taxon>
        <taxon>Mammalia</taxon>
        <taxon>Eutheria</taxon>
        <taxon>Laurasiatheria</taxon>
        <taxon>Eulipotyphla</taxon>
        <taxon>Talpidae</taxon>
        <taxon>Galemys</taxon>
    </lineage>
</organism>
<sequence length="159" mass="16171">MLPARFPAPPAGLWLFLPHWEAVSPEFALLVRGHAERHAGRHCRPQLCIGHTRTAVLRCLRSGLLDGACGAGAVGARPCPGHAVTAFPEWGLGRAGSTLTPPSLQAEAAVAAVAVADSVREGPPTAGPDGTSRLWGRGGAPGSSAGAPTGTSAASFFLR</sequence>
<keyword evidence="3" id="KW-1185">Reference proteome</keyword>
<dbReference type="EMBL" id="JAGFMF010011747">
    <property type="protein sequence ID" value="KAG8514472.1"/>
    <property type="molecule type" value="Genomic_DNA"/>
</dbReference>
<evidence type="ECO:0000313" key="2">
    <source>
        <dbReference type="EMBL" id="KAG8514472.1"/>
    </source>
</evidence>
<feature type="compositionally biased region" description="Low complexity" evidence="1">
    <location>
        <begin position="142"/>
        <end position="151"/>
    </location>
</feature>
<protein>
    <submittedName>
        <fullName evidence="2">Uncharacterized protein</fullName>
    </submittedName>
</protein>
<feature type="region of interest" description="Disordered" evidence="1">
    <location>
        <begin position="120"/>
        <end position="151"/>
    </location>
</feature>
<gene>
    <name evidence="2" type="ORF">J0S82_003348</name>
</gene>
<proteinExistence type="predicted"/>
<evidence type="ECO:0000313" key="3">
    <source>
        <dbReference type="Proteomes" id="UP000700334"/>
    </source>
</evidence>
<reference evidence="2" key="1">
    <citation type="journal article" date="2021" name="Evol. Appl.">
        <title>The genome of the Pyrenean desman and the effects of bottlenecks and inbreeding on the genomic landscape of an endangered species.</title>
        <authorList>
            <person name="Escoda L."/>
            <person name="Castresana J."/>
        </authorList>
    </citation>
    <scope>NUCLEOTIDE SEQUENCE</scope>
    <source>
        <strain evidence="2">IBE-C5619</strain>
    </source>
</reference>